<evidence type="ECO:0008006" key="3">
    <source>
        <dbReference type="Google" id="ProtNLM"/>
    </source>
</evidence>
<accession>A0ABT6LBF4</accession>
<dbReference type="RefSeq" id="WP_280874616.1">
    <property type="nucleotide sequence ID" value="NZ_JARXVH010000001.1"/>
</dbReference>
<reference evidence="1 2" key="1">
    <citation type="submission" date="2023-04" db="EMBL/GenBank/DDBJ databases">
        <title>Forest soil microbial communities from Buena Vista Peninsula, Colon Province, Panama.</title>
        <authorList>
            <person name="Bouskill N."/>
        </authorList>
    </citation>
    <scope>NUCLEOTIDE SEQUENCE [LARGE SCALE GENOMIC DNA]</scope>
    <source>
        <strain evidence="1 2">GGS1</strain>
    </source>
</reference>
<dbReference type="InterPro" id="IPR035948">
    <property type="entry name" value="YwqG-like_sf"/>
</dbReference>
<dbReference type="InterPro" id="IPR015315">
    <property type="entry name" value="DUF1963"/>
</dbReference>
<evidence type="ECO:0000313" key="2">
    <source>
        <dbReference type="Proteomes" id="UP001160499"/>
    </source>
</evidence>
<evidence type="ECO:0000313" key="1">
    <source>
        <dbReference type="EMBL" id="MDH6213613.1"/>
    </source>
</evidence>
<dbReference type="SUPFAM" id="SSF103032">
    <property type="entry name" value="Hypothetical protein YwqG"/>
    <property type="match status" value="1"/>
</dbReference>
<protein>
    <recommendedName>
        <fullName evidence="3">DUF1963 domain-containing protein</fullName>
    </recommendedName>
</protein>
<keyword evidence="2" id="KW-1185">Reference proteome</keyword>
<dbReference type="Proteomes" id="UP001160499">
    <property type="component" value="Unassembled WGS sequence"/>
</dbReference>
<dbReference type="EMBL" id="JARXVH010000001">
    <property type="protein sequence ID" value="MDH6213613.1"/>
    <property type="molecule type" value="Genomic_DNA"/>
</dbReference>
<organism evidence="1 2">
    <name type="scientific">Streptomyces pseudovenezuelae</name>
    <dbReference type="NCBI Taxonomy" id="67350"/>
    <lineage>
        <taxon>Bacteria</taxon>
        <taxon>Bacillati</taxon>
        <taxon>Actinomycetota</taxon>
        <taxon>Actinomycetes</taxon>
        <taxon>Kitasatosporales</taxon>
        <taxon>Streptomycetaceae</taxon>
        <taxon>Streptomyces</taxon>
        <taxon>Streptomyces aurantiacus group</taxon>
    </lineage>
</organism>
<name>A0ABT6LBF4_9ACTN</name>
<sequence length="286" mass="30912">MTSELRDRLGPFRDAAISRGIPAEDVERWLDLARPCATLSKDGDGPMVGRFGGPLLLPADAPDPYFPFVASIDLAALPADATDLSLPADGHLLLFAFPEGEGDLANMGEVVYVAAGTAVTERDKNAGPWSEVDEYQELIERFPQEELRATTNVSLPYHGAVETPEVRYSQPLPGHPHSKELARLWDDVLDDIVGKGPLQIGGYASEEAVYLDPVAAVVHGAVTAAQDGRWGGGEAVSADVGDWVLLADWDPGIDGIEGATVHWAMQREDLAAHRFDRTYTTVFWNP</sequence>
<dbReference type="Gene3D" id="2.30.320.10">
    <property type="entry name" value="YwqG-like"/>
    <property type="match status" value="1"/>
</dbReference>
<proteinExistence type="predicted"/>
<dbReference type="Pfam" id="PF09234">
    <property type="entry name" value="DUF1963"/>
    <property type="match status" value="1"/>
</dbReference>
<comment type="caution">
    <text evidence="1">The sequence shown here is derived from an EMBL/GenBank/DDBJ whole genome shotgun (WGS) entry which is preliminary data.</text>
</comment>
<gene>
    <name evidence="1" type="ORF">M2283_000892</name>
</gene>